<feature type="domain" description="Late embryogenesis abundant protein LEA-2 subgroup" evidence="6">
    <location>
        <begin position="96"/>
        <end position="196"/>
    </location>
</feature>
<dbReference type="PANTHER" id="PTHR31234:SF3">
    <property type="entry name" value="LATE EMBRYOGENESIS ABUNDANT (LEA) HYDROXYPROLINE-RICH GLYCOPROTEIN FAMILY"/>
    <property type="match status" value="1"/>
</dbReference>
<dbReference type="SUPFAM" id="SSF117070">
    <property type="entry name" value="LEA14-like"/>
    <property type="match status" value="1"/>
</dbReference>
<keyword evidence="8" id="KW-1185">Reference proteome</keyword>
<keyword evidence="2 5" id="KW-0812">Transmembrane</keyword>
<evidence type="ECO:0000256" key="5">
    <source>
        <dbReference type="SAM" id="Phobius"/>
    </source>
</evidence>
<dbReference type="PANTHER" id="PTHR31234">
    <property type="entry name" value="LATE EMBRYOGENESIS ABUNDANT (LEA) HYDROXYPROLINE-RICH GLYCOPROTEIN FAMILY"/>
    <property type="match status" value="1"/>
</dbReference>
<dbReference type="EMBL" id="BDDD01003446">
    <property type="protein sequence ID" value="GAV85088.1"/>
    <property type="molecule type" value="Genomic_DNA"/>
</dbReference>
<dbReference type="Proteomes" id="UP000187406">
    <property type="component" value="Unassembled WGS sequence"/>
</dbReference>
<evidence type="ECO:0000259" key="6">
    <source>
        <dbReference type="Pfam" id="PF03168"/>
    </source>
</evidence>
<protein>
    <submittedName>
        <fullName evidence="7">LEA_2 domain-containing protein</fullName>
    </submittedName>
</protein>
<keyword evidence="4 5" id="KW-0472">Membrane</keyword>
<name>A0A1Q3CYC9_CEPFO</name>
<dbReference type="InterPro" id="IPR044839">
    <property type="entry name" value="NDR1-like"/>
</dbReference>
<comment type="caution">
    <text evidence="7">The sequence shown here is derived from an EMBL/GenBank/DDBJ whole genome shotgun (WGS) entry which is preliminary data.</text>
</comment>
<sequence length="213" mass="24056">MKEHNQSFALAPARIHQRSDEVYATINSKFARKERCNKCFVCLLALFVMLCTIVLVLAIIVTHPTNPGIKLSSVKVKNLEHGNGKHAYFNVTLVAKVTVKNANFGEFRYVRTNGSVYYGGMIIGVVIFRHGSVEARETKVFNVPVDVRSYRLQDTRFLSIDINQGIVNLTSYAELKGTVHLVEDHVMKIRTAKLDCGMRLNFRSQSIQHLVCN</sequence>
<evidence type="ECO:0000256" key="2">
    <source>
        <dbReference type="ARBA" id="ARBA00022692"/>
    </source>
</evidence>
<dbReference type="OrthoDB" id="1894389at2759"/>
<evidence type="ECO:0000256" key="1">
    <source>
        <dbReference type="ARBA" id="ARBA00004167"/>
    </source>
</evidence>
<comment type="subcellular location">
    <subcellularLocation>
        <location evidence="1">Membrane</location>
        <topology evidence="1">Single-pass membrane protein</topology>
    </subcellularLocation>
</comment>
<evidence type="ECO:0000313" key="7">
    <source>
        <dbReference type="EMBL" id="GAV85088.1"/>
    </source>
</evidence>
<dbReference type="AlphaFoldDB" id="A0A1Q3CYC9"/>
<dbReference type="Pfam" id="PF03168">
    <property type="entry name" value="LEA_2"/>
    <property type="match status" value="1"/>
</dbReference>
<dbReference type="InParanoid" id="A0A1Q3CYC9"/>
<dbReference type="GO" id="GO:0005886">
    <property type="term" value="C:plasma membrane"/>
    <property type="evidence" value="ECO:0007669"/>
    <property type="project" value="TreeGrafter"/>
</dbReference>
<evidence type="ECO:0000313" key="8">
    <source>
        <dbReference type="Proteomes" id="UP000187406"/>
    </source>
</evidence>
<evidence type="ECO:0000256" key="3">
    <source>
        <dbReference type="ARBA" id="ARBA00022989"/>
    </source>
</evidence>
<reference evidence="8" key="1">
    <citation type="submission" date="2016-04" db="EMBL/GenBank/DDBJ databases">
        <title>Cephalotus genome sequencing.</title>
        <authorList>
            <person name="Fukushima K."/>
            <person name="Hasebe M."/>
            <person name="Fang X."/>
        </authorList>
    </citation>
    <scope>NUCLEOTIDE SEQUENCE [LARGE SCALE GENOMIC DNA]</scope>
    <source>
        <strain evidence="8">cv. St1</strain>
    </source>
</reference>
<dbReference type="FunCoup" id="A0A1Q3CYC9">
    <property type="interactions" value="3"/>
</dbReference>
<dbReference type="STRING" id="3775.A0A1Q3CYC9"/>
<gene>
    <name evidence="7" type="ORF">CFOL_v3_28527</name>
</gene>
<keyword evidence="3 5" id="KW-1133">Transmembrane helix</keyword>
<dbReference type="GO" id="GO:0098542">
    <property type="term" value="P:defense response to other organism"/>
    <property type="evidence" value="ECO:0007669"/>
    <property type="project" value="InterPro"/>
</dbReference>
<dbReference type="InterPro" id="IPR004864">
    <property type="entry name" value="LEA_2"/>
</dbReference>
<proteinExistence type="predicted"/>
<organism evidence="7 8">
    <name type="scientific">Cephalotus follicularis</name>
    <name type="common">Albany pitcher plant</name>
    <dbReference type="NCBI Taxonomy" id="3775"/>
    <lineage>
        <taxon>Eukaryota</taxon>
        <taxon>Viridiplantae</taxon>
        <taxon>Streptophyta</taxon>
        <taxon>Embryophyta</taxon>
        <taxon>Tracheophyta</taxon>
        <taxon>Spermatophyta</taxon>
        <taxon>Magnoliopsida</taxon>
        <taxon>eudicotyledons</taxon>
        <taxon>Gunneridae</taxon>
        <taxon>Pentapetalae</taxon>
        <taxon>rosids</taxon>
        <taxon>fabids</taxon>
        <taxon>Oxalidales</taxon>
        <taxon>Cephalotaceae</taxon>
        <taxon>Cephalotus</taxon>
    </lineage>
</organism>
<feature type="transmembrane region" description="Helical" evidence="5">
    <location>
        <begin position="39"/>
        <end position="61"/>
    </location>
</feature>
<dbReference type="Gene3D" id="2.60.40.1820">
    <property type="match status" value="1"/>
</dbReference>
<accession>A0A1Q3CYC9</accession>
<evidence type="ECO:0000256" key="4">
    <source>
        <dbReference type="ARBA" id="ARBA00023136"/>
    </source>
</evidence>